<dbReference type="EMBL" id="DF820459">
    <property type="protein sequence ID" value="GAK52913.1"/>
    <property type="molecule type" value="Genomic_DNA"/>
</dbReference>
<dbReference type="Gene3D" id="3.10.490.10">
    <property type="entry name" value="Gamma-glutamyl cyclotransferase-like"/>
    <property type="match status" value="1"/>
</dbReference>
<comment type="similarity">
    <text evidence="1 3">Belongs to the gamma-glutamylcyclotransferase family.</text>
</comment>
<dbReference type="HOGENOM" id="CLU_083466_5_1_0"/>
<evidence type="ECO:0000256" key="3">
    <source>
        <dbReference type="RuleBase" id="RU367036"/>
    </source>
</evidence>
<dbReference type="GO" id="GO:0061929">
    <property type="term" value="F:gamma-glutamylaminecyclotransferase activity"/>
    <property type="evidence" value="ECO:0007669"/>
    <property type="project" value="InterPro"/>
</dbReference>
<name>A0A0S6W434_9BACT</name>
<dbReference type="PANTHER" id="PTHR12510">
    <property type="entry name" value="TROPONIN C-AKIN-1 PROTEIN"/>
    <property type="match status" value="1"/>
</dbReference>
<dbReference type="GO" id="GO:0005829">
    <property type="term" value="C:cytosol"/>
    <property type="evidence" value="ECO:0007669"/>
    <property type="project" value="TreeGrafter"/>
</dbReference>
<dbReference type="PANTHER" id="PTHR12510:SF4">
    <property type="entry name" value="GAMMA-GLUTAMYLAMINECYCLOTRANSFERASE"/>
    <property type="match status" value="1"/>
</dbReference>
<keyword evidence="6" id="KW-1185">Reference proteome</keyword>
<sequence length="123" mass="14198">METVVFVYGTLKQGGENHALIHDAEYLGTARTKAPYALYLGRYPYLIKEEQRYHVNGEVYRVTPPILSQLDDLEGHPHVYCREQAAVIMASDCTERQAWIYFYPQKHGELLPIGEFDVTIHKN</sequence>
<evidence type="ECO:0000313" key="6">
    <source>
        <dbReference type="Proteomes" id="UP000030700"/>
    </source>
</evidence>
<evidence type="ECO:0000256" key="2">
    <source>
        <dbReference type="PIRSR" id="PIRSR639126-1"/>
    </source>
</evidence>
<accession>A0A0S6W434</accession>
<dbReference type="STRING" id="1499966.U14_04170"/>
<feature type="domain" description="Gamma-glutamylcyclotransferase AIG2-like" evidence="4">
    <location>
        <begin position="5"/>
        <end position="114"/>
    </location>
</feature>
<dbReference type="InterPro" id="IPR036568">
    <property type="entry name" value="GGCT-like_sf"/>
</dbReference>
<organism evidence="5">
    <name type="scientific">Candidatus Moduliflexus flocculans</name>
    <dbReference type="NCBI Taxonomy" id="1499966"/>
    <lineage>
        <taxon>Bacteria</taxon>
        <taxon>Candidatus Moduliflexota</taxon>
        <taxon>Candidatus Moduliflexia</taxon>
        <taxon>Candidatus Moduliflexales</taxon>
        <taxon>Candidatus Moduliflexaceae</taxon>
    </lineage>
</organism>
<dbReference type="Pfam" id="PF06094">
    <property type="entry name" value="GGACT"/>
    <property type="match status" value="1"/>
</dbReference>
<dbReference type="Proteomes" id="UP000030700">
    <property type="component" value="Unassembled WGS sequence"/>
</dbReference>
<dbReference type="AlphaFoldDB" id="A0A0S6W434"/>
<reference evidence="5" key="1">
    <citation type="journal article" date="2015" name="PeerJ">
        <title>First genomic representation of candidate bacterial phylum KSB3 points to enhanced environmental sensing as a trigger of wastewater bulking.</title>
        <authorList>
            <person name="Sekiguchi Y."/>
            <person name="Ohashi A."/>
            <person name="Parks D.H."/>
            <person name="Yamauchi T."/>
            <person name="Tyson G.W."/>
            <person name="Hugenholtz P."/>
        </authorList>
    </citation>
    <scope>NUCLEOTIDE SEQUENCE [LARGE SCALE GENOMIC DNA]</scope>
</reference>
<evidence type="ECO:0000313" key="5">
    <source>
        <dbReference type="EMBL" id="GAK52913.1"/>
    </source>
</evidence>
<dbReference type="InterPro" id="IPR039126">
    <property type="entry name" value="GGACT"/>
</dbReference>
<evidence type="ECO:0000259" key="4">
    <source>
        <dbReference type="Pfam" id="PF06094"/>
    </source>
</evidence>
<proteinExistence type="inferred from homology"/>
<dbReference type="CDD" id="cd06661">
    <property type="entry name" value="GGCT_like"/>
    <property type="match status" value="1"/>
</dbReference>
<dbReference type="InterPro" id="IPR013024">
    <property type="entry name" value="GGCT-like"/>
</dbReference>
<dbReference type="SUPFAM" id="SSF110857">
    <property type="entry name" value="Gamma-glutamyl cyclotransferase-like"/>
    <property type="match status" value="1"/>
</dbReference>
<dbReference type="InterPro" id="IPR009288">
    <property type="entry name" value="AIG2-like_dom"/>
</dbReference>
<gene>
    <name evidence="5" type="ORF">U14_04170</name>
</gene>
<evidence type="ECO:0000256" key="1">
    <source>
        <dbReference type="ARBA" id="ARBA00008861"/>
    </source>
</evidence>
<feature type="active site" description="Proton acceptor" evidence="2">
    <location>
        <position position="74"/>
    </location>
</feature>
<protein>
    <recommendedName>
        <fullName evidence="3">Gamma-glutamylcyclotransferase family protein</fullName>
    </recommendedName>
</protein>